<comment type="catalytic activity">
    <reaction evidence="1 7">
        <text>Hydrolysis of (1-&gt;4)-beta-linkages between N-acetylmuramic acid and N-acetyl-D-glucosamine residues in a peptidoglycan and between N-acetyl-D-glucosamine residues in chitodextrins.</text>
        <dbReference type="EC" id="3.2.1.17"/>
    </reaction>
</comment>
<keyword evidence="4 7" id="KW-0378">Hydrolase</keyword>
<dbReference type="Pfam" id="PF00959">
    <property type="entry name" value="Phage_lysozyme"/>
    <property type="match status" value="1"/>
</dbReference>
<dbReference type="InterPro" id="IPR023346">
    <property type="entry name" value="Lysozyme-like_dom_sf"/>
</dbReference>
<dbReference type="InterPro" id="IPR034690">
    <property type="entry name" value="Endolysin_T4_type"/>
</dbReference>
<name>A0ABV2R4E3_9HYPH</name>
<keyword evidence="8" id="KW-0472">Membrane</keyword>
<dbReference type="InterPro" id="IPR033907">
    <property type="entry name" value="Endolysin_autolysin"/>
</dbReference>
<keyword evidence="3 7" id="KW-0081">Bacteriolytic enzyme</keyword>
<feature type="transmembrane region" description="Helical" evidence="8">
    <location>
        <begin position="165"/>
        <end position="186"/>
    </location>
</feature>
<keyword evidence="6 7" id="KW-0326">Glycosidase</keyword>
<dbReference type="PANTHER" id="PTHR38107:SF3">
    <property type="entry name" value="LYSOZYME RRRD-RELATED"/>
    <property type="match status" value="1"/>
</dbReference>
<comment type="similarity">
    <text evidence="7">Belongs to the glycosyl hydrolase 24 family.</text>
</comment>
<dbReference type="CDD" id="cd00737">
    <property type="entry name" value="lyz_endolysin_autolysin"/>
    <property type="match status" value="1"/>
</dbReference>
<keyword evidence="10" id="KW-1185">Reference proteome</keyword>
<evidence type="ECO:0000256" key="6">
    <source>
        <dbReference type="ARBA" id="ARBA00023295"/>
    </source>
</evidence>
<evidence type="ECO:0000256" key="8">
    <source>
        <dbReference type="SAM" id="Phobius"/>
    </source>
</evidence>
<keyword evidence="2 7" id="KW-0929">Antimicrobial</keyword>
<dbReference type="PANTHER" id="PTHR38107">
    <property type="match status" value="1"/>
</dbReference>
<dbReference type="Gene3D" id="1.10.530.40">
    <property type="match status" value="1"/>
</dbReference>
<dbReference type="EC" id="3.2.1.17" evidence="7"/>
<comment type="caution">
    <text evidence="9">The sequence shown here is derived from an EMBL/GenBank/DDBJ whole genome shotgun (WGS) entry which is preliminary data.</text>
</comment>
<dbReference type="InterPro" id="IPR023347">
    <property type="entry name" value="Lysozyme_dom_sf"/>
</dbReference>
<dbReference type="Proteomes" id="UP001549321">
    <property type="component" value="Unassembled WGS sequence"/>
</dbReference>
<gene>
    <name evidence="9" type="ORF">ABIE08_004098</name>
</gene>
<proteinExistence type="inferred from homology"/>
<evidence type="ECO:0000256" key="1">
    <source>
        <dbReference type="ARBA" id="ARBA00000632"/>
    </source>
</evidence>
<organism evidence="9 10">
    <name type="scientific">Kaistia defluvii</name>
    <dbReference type="NCBI Taxonomy" id="410841"/>
    <lineage>
        <taxon>Bacteria</taxon>
        <taxon>Pseudomonadati</taxon>
        <taxon>Pseudomonadota</taxon>
        <taxon>Alphaproteobacteria</taxon>
        <taxon>Hyphomicrobiales</taxon>
        <taxon>Kaistiaceae</taxon>
        <taxon>Kaistia</taxon>
    </lineage>
</organism>
<reference evidence="9 10" key="1">
    <citation type="submission" date="2024-06" db="EMBL/GenBank/DDBJ databases">
        <title>Sorghum-associated microbial communities from plants grown in Nebraska, USA.</title>
        <authorList>
            <person name="Schachtman D."/>
        </authorList>
    </citation>
    <scope>NUCLEOTIDE SEQUENCE [LARGE SCALE GENOMIC DNA]</scope>
    <source>
        <strain evidence="9 10">3207</strain>
    </source>
</reference>
<dbReference type="InterPro" id="IPR002196">
    <property type="entry name" value="Glyco_hydro_24"/>
</dbReference>
<evidence type="ECO:0000256" key="4">
    <source>
        <dbReference type="ARBA" id="ARBA00022801"/>
    </source>
</evidence>
<keyword evidence="8" id="KW-0812">Transmembrane</keyword>
<evidence type="ECO:0000256" key="2">
    <source>
        <dbReference type="ARBA" id="ARBA00022529"/>
    </source>
</evidence>
<dbReference type="HAMAP" id="MF_04110">
    <property type="entry name" value="ENDOLYSIN_T4"/>
    <property type="match status" value="1"/>
</dbReference>
<evidence type="ECO:0000256" key="7">
    <source>
        <dbReference type="RuleBase" id="RU003788"/>
    </source>
</evidence>
<feature type="transmembrane region" description="Helical" evidence="8">
    <location>
        <begin position="192"/>
        <end position="212"/>
    </location>
</feature>
<keyword evidence="8" id="KW-1133">Transmembrane helix</keyword>
<dbReference type="GO" id="GO:0003796">
    <property type="term" value="F:lysozyme activity"/>
    <property type="evidence" value="ECO:0007669"/>
    <property type="project" value="UniProtKB-EC"/>
</dbReference>
<dbReference type="InterPro" id="IPR051018">
    <property type="entry name" value="Bacteriophage_GH24"/>
</dbReference>
<evidence type="ECO:0000313" key="10">
    <source>
        <dbReference type="Proteomes" id="UP001549321"/>
    </source>
</evidence>
<dbReference type="SUPFAM" id="SSF53955">
    <property type="entry name" value="Lysozyme-like"/>
    <property type="match status" value="1"/>
</dbReference>
<accession>A0ABV2R4E3</accession>
<protein>
    <recommendedName>
        <fullName evidence="7">Lysozyme</fullName>
        <ecNumber evidence="7">3.2.1.17</ecNumber>
    </recommendedName>
</protein>
<keyword evidence="5" id="KW-1035">Host cytoplasm</keyword>
<evidence type="ECO:0000313" key="9">
    <source>
        <dbReference type="EMBL" id="MET4636140.1"/>
    </source>
</evidence>
<evidence type="ECO:0000256" key="3">
    <source>
        <dbReference type="ARBA" id="ARBA00022638"/>
    </source>
</evidence>
<dbReference type="EMBL" id="JBEPSM010000004">
    <property type="protein sequence ID" value="MET4636140.1"/>
    <property type="molecule type" value="Genomic_DNA"/>
</dbReference>
<dbReference type="RefSeq" id="WP_354553684.1">
    <property type="nucleotide sequence ID" value="NZ_JBEPSM010000004.1"/>
</dbReference>
<evidence type="ECO:0000256" key="5">
    <source>
        <dbReference type="ARBA" id="ARBA00023200"/>
    </source>
</evidence>
<sequence length="220" mass="23197">MNREISAEGIAMVKRFEGFKAKAYLDTGKVLTIGYGHTSDSNYVVRAGAVITEAQAEHLLKLDLREAEETVSRLVKVSLNDNQFAALVSFVFNIGEKQFKGSTLLKKLNKGDYASVPSELLKWVNDNGKRITGLVNRRNAEGGLWVKGAFVSSASVPAAPPKANILTNPAVLMPAATAAGTVIAAANGPGPIAYAIGAVIVIGAAVAAFHFIRQSLQASS</sequence>